<protein>
    <submittedName>
        <fullName evidence="10">Dolichyl-phosphate-mannose-protein mannosyltransferase</fullName>
    </submittedName>
</protein>
<evidence type="ECO:0000313" key="10">
    <source>
        <dbReference type="EMBL" id="PXV62206.1"/>
    </source>
</evidence>
<feature type="transmembrane region" description="Helical" evidence="8">
    <location>
        <begin position="7"/>
        <end position="26"/>
    </location>
</feature>
<evidence type="ECO:0000256" key="5">
    <source>
        <dbReference type="ARBA" id="ARBA00022692"/>
    </source>
</evidence>
<dbReference type="RefSeq" id="WP_110311555.1">
    <property type="nucleotide sequence ID" value="NZ_QICL01000021.1"/>
</dbReference>
<dbReference type="InterPro" id="IPR050297">
    <property type="entry name" value="LipidA_mod_glycosyltrf_83"/>
</dbReference>
<feature type="transmembrane region" description="Helical" evidence="8">
    <location>
        <begin position="108"/>
        <end position="126"/>
    </location>
</feature>
<feature type="transmembrane region" description="Helical" evidence="8">
    <location>
        <begin position="326"/>
        <end position="348"/>
    </location>
</feature>
<dbReference type="Pfam" id="PF13231">
    <property type="entry name" value="PMT_2"/>
    <property type="match status" value="1"/>
</dbReference>
<keyword evidence="6 8" id="KW-1133">Transmembrane helix</keyword>
<feature type="transmembrane region" description="Helical" evidence="8">
    <location>
        <begin position="260"/>
        <end position="288"/>
    </location>
</feature>
<dbReference type="AlphaFoldDB" id="A0A2V3PMR0"/>
<reference evidence="10 11" key="1">
    <citation type="submission" date="2018-03" db="EMBL/GenBank/DDBJ databases">
        <title>Genomic Encyclopedia of Archaeal and Bacterial Type Strains, Phase II (KMG-II): from individual species to whole genera.</title>
        <authorList>
            <person name="Goeker M."/>
        </authorList>
    </citation>
    <scope>NUCLEOTIDE SEQUENCE [LARGE SCALE GENOMIC DNA]</scope>
    <source>
        <strain evidence="10 11">DSM 100214</strain>
    </source>
</reference>
<feature type="transmembrane region" description="Helical" evidence="8">
    <location>
        <begin position="300"/>
        <end position="320"/>
    </location>
</feature>
<evidence type="ECO:0000256" key="3">
    <source>
        <dbReference type="ARBA" id="ARBA00022676"/>
    </source>
</evidence>
<keyword evidence="3 10" id="KW-0328">Glycosyltransferase</keyword>
<comment type="caution">
    <text evidence="10">The sequence shown here is derived from an EMBL/GenBank/DDBJ whole genome shotgun (WGS) entry which is preliminary data.</text>
</comment>
<keyword evidence="5 8" id="KW-0812">Transmembrane</keyword>
<keyword evidence="7 8" id="KW-0472">Membrane</keyword>
<evidence type="ECO:0000256" key="8">
    <source>
        <dbReference type="SAM" id="Phobius"/>
    </source>
</evidence>
<keyword evidence="11" id="KW-1185">Reference proteome</keyword>
<accession>A0A2V3PMR0</accession>
<comment type="subcellular location">
    <subcellularLocation>
        <location evidence="1">Cell membrane</location>
        <topology evidence="1">Multi-pass membrane protein</topology>
    </subcellularLocation>
</comment>
<dbReference type="GO" id="GO:0005886">
    <property type="term" value="C:plasma membrane"/>
    <property type="evidence" value="ECO:0007669"/>
    <property type="project" value="UniProtKB-SubCell"/>
</dbReference>
<gene>
    <name evidence="10" type="ORF">CLV62_12129</name>
</gene>
<dbReference type="GO" id="GO:0016763">
    <property type="term" value="F:pentosyltransferase activity"/>
    <property type="evidence" value="ECO:0007669"/>
    <property type="project" value="TreeGrafter"/>
</dbReference>
<evidence type="ECO:0000256" key="7">
    <source>
        <dbReference type="ARBA" id="ARBA00023136"/>
    </source>
</evidence>
<feature type="transmembrane region" description="Helical" evidence="8">
    <location>
        <begin position="84"/>
        <end position="101"/>
    </location>
</feature>
<dbReference type="PANTHER" id="PTHR33908:SF11">
    <property type="entry name" value="MEMBRANE PROTEIN"/>
    <property type="match status" value="1"/>
</dbReference>
<name>A0A2V3PMR0_9BACT</name>
<sequence length="489" mass="56292">MKLTKNINRLATLGFILIGFLCLLYNNFINRTFWYDEAYTIAIVQYSFSDIWKITAIDVHPPLYYFMLKIFTGIFGDSLFTMRIFSNLGIMACCILGIFPIKRLFGEKVAFTFILLMVLMPVNQYLGVEIRMYSWAMFFVLACSVYGYETFQKKTLICYSKMTFFAICAAYTHYYALIAIFSIFLILIIYLLGRRRTIVRPLLFAIILLLAYIPWIPVLASQLYSVHQNFWVEIPTPKDILLFSYYFFSPKEPSHPYTIFSIWTMSTALLITLGLIFSAIILTIRLHLGDKSNKRLKSASYFIFIFVSTIIITFAVTFIIKPISVPRYASCMLGSLILGISIYGVQLYKTKAKPIIIAIIIMLAVLSVARFFSEREYYISQNKEFAEIKSFIQSKDMPLKVIAPLQSYPSLAKLSMIAPKKEYLLLSPDDNTNYLPFEIKKKEQLPSIGQFILVQSVGDSTLLSDDFTIKKKLEQKEIIISLIEATPKN</sequence>
<dbReference type="GO" id="GO:0009103">
    <property type="term" value="P:lipopolysaccharide biosynthetic process"/>
    <property type="evidence" value="ECO:0007669"/>
    <property type="project" value="UniProtKB-ARBA"/>
</dbReference>
<feature type="transmembrane region" description="Helical" evidence="8">
    <location>
        <begin position="355"/>
        <end position="373"/>
    </location>
</feature>
<evidence type="ECO:0000256" key="2">
    <source>
        <dbReference type="ARBA" id="ARBA00022475"/>
    </source>
</evidence>
<feature type="domain" description="Glycosyltransferase RgtA/B/C/D-like" evidence="9">
    <location>
        <begin position="60"/>
        <end position="219"/>
    </location>
</feature>
<dbReference type="EMBL" id="QICL01000021">
    <property type="protein sequence ID" value="PXV62206.1"/>
    <property type="molecule type" value="Genomic_DNA"/>
</dbReference>
<evidence type="ECO:0000259" key="9">
    <source>
        <dbReference type="Pfam" id="PF13231"/>
    </source>
</evidence>
<dbReference type="Proteomes" id="UP000247973">
    <property type="component" value="Unassembled WGS sequence"/>
</dbReference>
<evidence type="ECO:0000256" key="1">
    <source>
        <dbReference type="ARBA" id="ARBA00004651"/>
    </source>
</evidence>
<feature type="transmembrane region" description="Helical" evidence="8">
    <location>
        <begin position="163"/>
        <end position="192"/>
    </location>
</feature>
<dbReference type="InterPro" id="IPR038731">
    <property type="entry name" value="RgtA/B/C-like"/>
</dbReference>
<keyword evidence="2" id="KW-1003">Cell membrane</keyword>
<organism evidence="10 11">
    <name type="scientific">Dysgonomonas alginatilytica</name>
    <dbReference type="NCBI Taxonomy" id="1605892"/>
    <lineage>
        <taxon>Bacteria</taxon>
        <taxon>Pseudomonadati</taxon>
        <taxon>Bacteroidota</taxon>
        <taxon>Bacteroidia</taxon>
        <taxon>Bacteroidales</taxon>
        <taxon>Dysgonomonadaceae</taxon>
        <taxon>Dysgonomonas</taxon>
    </lineage>
</organism>
<evidence type="ECO:0000313" key="11">
    <source>
        <dbReference type="Proteomes" id="UP000247973"/>
    </source>
</evidence>
<dbReference type="OrthoDB" id="139918at2"/>
<evidence type="ECO:0000256" key="4">
    <source>
        <dbReference type="ARBA" id="ARBA00022679"/>
    </source>
</evidence>
<keyword evidence="4 10" id="KW-0808">Transferase</keyword>
<evidence type="ECO:0000256" key="6">
    <source>
        <dbReference type="ARBA" id="ARBA00022989"/>
    </source>
</evidence>
<proteinExistence type="predicted"/>
<feature type="transmembrane region" description="Helical" evidence="8">
    <location>
        <begin position="198"/>
        <end position="218"/>
    </location>
</feature>
<dbReference type="PANTHER" id="PTHR33908">
    <property type="entry name" value="MANNOSYLTRANSFERASE YKCB-RELATED"/>
    <property type="match status" value="1"/>
</dbReference>